<dbReference type="WBParaSite" id="PS1159_v2.g13894.t1">
    <property type="protein sequence ID" value="PS1159_v2.g13894.t1"/>
    <property type="gene ID" value="PS1159_v2.g13894"/>
</dbReference>
<protein>
    <submittedName>
        <fullName evidence="2">CHK kinase-like domain-containing protein</fullName>
    </submittedName>
</protein>
<evidence type="ECO:0000313" key="1">
    <source>
        <dbReference type="Proteomes" id="UP000887580"/>
    </source>
</evidence>
<reference evidence="2" key="1">
    <citation type="submission" date="2022-11" db="UniProtKB">
        <authorList>
            <consortium name="WormBaseParasite"/>
        </authorList>
    </citation>
    <scope>IDENTIFICATION</scope>
</reference>
<name>A0AC35F5A8_9BILA</name>
<organism evidence="1 2">
    <name type="scientific">Panagrolaimus sp. PS1159</name>
    <dbReference type="NCBI Taxonomy" id="55785"/>
    <lineage>
        <taxon>Eukaryota</taxon>
        <taxon>Metazoa</taxon>
        <taxon>Ecdysozoa</taxon>
        <taxon>Nematoda</taxon>
        <taxon>Chromadorea</taxon>
        <taxon>Rhabditida</taxon>
        <taxon>Tylenchina</taxon>
        <taxon>Panagrolaimomorpha</taxon>
        <taxon>Panagrolaimoidea</taxon>
        <taxon>Panagrolaimidae</taxon>
        <taxon>Panagrolaimus</taxon>
    </lineage>
</organism>
<accession>A0AC35F5A8</accession>
<evidence type="ECO:0000313" key="2">
    <source>
        <dbReference type="WBParaSite" id="PS1159_v2.g13894.t1"/>
    </source>
</evidence>
<sequence length="440" mass="51759">MSGKELIDGCSFSVEWLLKSLKENDKEFQQKFGKKNVKEVTAYDISDGRGVASVVLRCTIHFIDSNETYSTILKVPGMEVIKQVQLKMNGKTDLVNDILTQRFNDAHQRECKFYNEIASFLNAPIPKVYKTEDWILNEKEGCIHMEDLSQKGKTISYFETINLTQVKNFIQHLAKMHKSILSADPKIWKGKFVENAEFFMYYFDILEEQNVEFLKICSRREEFRPLFEKFRKLRTNKDFLLYAQTQYFHDLKMPTVIVHNDIHAGNILWKVNSNGDIENEIEALLDWQLMHEGSPMTDLSRFLTHLPNAVVRRQSEVFAFDFYYQCLTKEFEGDLSKVPFTVEQLRKGYYYGFTIQTFFTVPMVMFFFAAIKDKIKCENVQKAFFDNGIQKALDAYKDLDRIYNGEMKDVLKNMFETETKKSNRKKRVSPYCKNIYKNAQ</sequence>
<proteinExistence type="predicted"/>
<dbReference type="Proteomes" id="UP000887580">
    <property type="component" value="Unplaced"/>
</dbReference>